<evidence type="ECO:0000313" key="1">
    <source>
        <dbReference type="EMBL" id="MBW87013.1"/>
    </source>
</evidence>
<accession>A0A2P2J0M3</accession>
<proteinExistence type="predicted"/>
<sequence>MSRACREISFCK</sequence>
<dbReference type="EMBL" id="GGEC01006530">
    <property type="protein sequence ID" value="MBW87013.1"/>
    <property type="molecule type" value="Transcribed_RNA"/>
</dbReference>
<organism evidence="1">
    <name type="scientific">Rhizophora mucronata</name>
    <name type="common">Asiatic mangrove</name>
    <dbReference type="NCBI Taxonomy" id="61149"/>
    <lineage>
        <taxon>Eukaryota</taxon>
        <taxon>Viridiplantae</taxon>
        <taxon>Streptophyta</taxon>
        <taxon>Embryophyta</taxon>
        <taxon>Tracheophyta</taxon>
        <taxon>Spermatophyta</taxon>
        <taxon>Magnoliopsida</taxon>
        <taxon>eudicotyledons</taxon>
        <taxon>Gunneridae</taxon>
        <taxon>Pentapetalae</taxon>
        <taxon>rosids</taxon>
        <taxon>fabids</taxon>
        <taxon>Malpighiales</taxon>
        <taxon>Rhizophoraceae</taxon>
        <taxon>Rhizophora</taxon>
    </lineage>
</organism>
<protein>
    <submittedName>
        <fullName evidence="1">Uncharacterized protein</fullName>
    </submittedName>
</protein>
<name>A0A2P2J0M3_RHIMU</name>
<reference evidence="1" key="1">
    <citation type="submission" date="2018-02" db="EMBL/GenBank/DDBJ databases">
        <title>Rhizophora mucronata_Transcriptome.</title>
        <authorList>
            <person name="Meera S.P."/>
            <person name="Sreeshan A."/>
            <person name="Augustine A."/>
        </authorList>
    </citation>
    <scope>NUCLEOTIDE SEQUENCE</scope>
    <source>
        <tissue evidence="1">Leaf</tissue>
    </source>
</reference>